<feature type="binding site" evidence="8">
    <location>
        <position position="477"/>
    </location>
    <ligand>
        <name>Mn(2+)</name>
        <dbReference type="ChEBI" id="CHEBI:29035"/>
    </ligand>
</feature>
<feature type="compositionally biased region" description="Gly residues" evidence="9">
    <location>
        <begin position="178"/>
        <end position="187"/>
    </location>
</feature>
<dbReference type="AlphaFoldDB" id="A0A1S3D4J6"/>
<dbReference type="PANTHER" id="PTHR12450:SF22">
    <property type="entry name" value="EXTRACELLULAR SERINE_THREONINE PROTEIN CG31145"/>
    <property type="match status" value="1"/>
</dbReference>
<comment type="cofactor">
    <cofactor evidence="8">
        <name>Mn(2+)</name>
        <dbReference type="ChEBI" id="CHEBI:29035"/>
    </cofactor>
</comment>
<evidence type="ECO:0000313" key="13">
    <source>
        <dbReference type="RefSeq" id="XP_008474273.1"/>
    </source>
</evidence>
<comment type="subcellular location">
    <subcellularLocation>
        <location evidence="1">Golgi apparatus</location>
    </subcellularLocation>
</comment>
<dbReference type="GO" id="GO:0005794">
    <property type="term" value="C:Golgi apparatus"/>
    <property type="evidence" value="ECO:0007669"/>
    <property type="project" value="UniProtKB-SubCell"/>
</dbReference>
<evidence type="ECO:0000256" key="5">
    <source>
        <dbReference type="ARBA" id="ARBA00023180"/>
    </source>
</evidence>
<keyword evidence="7" id="KW-0547">Nucleotide-binding</keyword>
<proteinExistence type="inferred from homology"/>
<feature type="binding site" evidence="7">
    <location>
        <begin position="388"/>
        <end position="391"/>
    </location>
    <ligand>
        <name>ATP</name>
        <dbReference type="ChEBI" id="CHEBI:30616"/>
    </ligand>
</feature>
<evidence type="ECO:0000313" key="12">
    <source>
        <dbReference type="Proteomes" id="UP000079169"/>
    </source>
</evidence>
<evidence type="ECO:0000256" key="4">
    <source>
        <dbReference type="ARBA" id="ARBA00023157"/>
    </source>
</evidence>
<evidence type="ECO:0000259" key="11">
    <source>
        <dbReference type="Pfam" id="PF06702"/>
    </source>
</evidence>
<name>A0A1S3D4J6_DIACI</name>
<dbReference type="KEGG" id="dci:103511332"/>
<accession>A0A1S3D4J6</accession>
<feature type="binding site" evidence="7">
    <location>
        <position position="285"/>
    </location>
    <ligand>
        <name>ATP</name>
        <dbReference type="ChEBI" id="CHEBI:30616"/>
    </ligand>
</feature>
<feature type="transmembrane region" description="Helical" evidence="10">
    <location>
        <begin position="7"/>
        <end position="24"/>
    </location>
</feature>
<feature type="binding site" evidence="7">
    <location>
        <position position="462"/>
    </location>
    <ligand>
        <name>ATP</name>
        <dbReference type="ChEBI" id="CHEBI:30616"/>
    </ligand>
</feature>
<feature type="binding site" evidence="8">
    <location>
        <position position="306"/>
    </location>
    <ligand>
        <name>Mn(2+)</name>
        <dbReference type="ChEBI" id="CHEBI:29035"/>
    </ligand>
</feature>
<feature type="region of interest" description="Disordered" evidence="9">
    <location>
        <begin position="110"/>
        <end position="134"/>
    </location>
</feature>
<reference evidence="13" key="1">
    <citation type="submission" date="2025-08" db="UniProtKB">
        <authorList>
            <consortium name="RefSeq"/>
        </authorList>
    </citation>
    <scope>IDENTIFICATION</scope>
</reference>
<sequence>MKLRERIVLGISISAVLFTLLLVMDLQMDTGYSGQHLVYPSHGRVKFGGGENIRNAYDSFQKRFLQKANASHVPSKEISNSLNLFGNVVRDIENRPQRQFNAPAIDQPGQFEAPGQFDAPGPFDVLDSANYHGDRNDLNNRRVFQENQVREQHDNFNDLNDFLINNPVSAGGRSGRKSGAGVGGDSGDSGPLEDPIIVVSEEDSELDNPTLQDLLGLELPDNATILDEFHMRISKREMYKEDDPLVERIMDEIATVPFTDVVQKEGGTQIKLIITFDNHLQALMKPMRFPRDQQTLPNHFYFTDYERHNSEIATFHLDRLLGFRRAMPVTGRLCNITSEIYPLVDGELLKTFFVSPGNNICFHGKCSYYCDTSHAVCGNPDMLEGSYAAFLPDKSVAERKVWRHPWRRSYHKRRKAQWEHDADYCDIVREIPPYNQGRRLLDLMDMAVLDFLIGNMDRHHYETFKAFDNETFPIHLDHGRGFGRAYHDELSILAPILQCCLIRERTLNTLLKFHNGPKKLSEAMVESMSRDPIAPILWQPHLDALDRRVKIILQAIRHCIEVRLDKPTENPPLTILPTARIKLPPRS</sequence>
<keyword evidence="8" id="KW-0464">Manganese</keyword>
<evidence type="ECO:0000256" key="2">
    <source>
        <dbReference type="ARBA" id="ARBA00006557"/>
    </source>
</evidence>
<evidence type="ECO:0000256" key="7">
    <source>
        <dbReference type="PIRSR" id="PIRSR624869-2"/>
    </source>
</evidence>
<keyword evidence="10" id="KW-0812">Transmembrane</keyword>
<dbReference type="CDD" id="cd10314">
    <property type="entry name" value="FAM20_C"/>
    <property type="match status" value="1"/>
</dbReference>
<keyword evidence="10" id="KW-0472">Membrane</keyword>
<keyword evidence="7" id="KW-0067">ATP-binding</keyword>
<dbReference type="Proteomes" id="UP000079169">
    <property type="component" value="Unplaced"/>
</dbReference>
<dbReference type="Pfam" id="PF06702">
    <property type="entry name" value="Fam20C"/>
    <property type="match status" value="1"/>
</dbReference>
<feature type="binding site" evidence="7">
    <location>
        <position position="306"/>
    </location>
    <ligand>
        <name>ATP</name>
        <dbReference type="ChEBI" id="CHEBI:30616"/>
    </ligand>
</feature>
<evidence type="ECO:0000256" key="9">
    <source>
        <dbReference type="SAM" id="MobiDB-lite"/>
    </source>
</evidence>
<dbReference type="OMA" id="CMIREST"/>
<evidence type="ECO:0000256" key="3">
    <source>
        <dbReference type="ARBA" id="ARBA00023034"/>
    </source>
</evidence>
<dbReference type="PaxDb" id="121845-A0A1S3D4J6"/>
<feature type="region of interest" description="Disordered" evidence="9">
    <location>
        <begin position="167"/>
        <end position="193"/>
    </location>
</feature>
<keyword evidence="12" id="KW-1185">Reference proteome</keyword>
<keyword evidence="5" id="KW-0325">Glycoprotein</keyword>
<dbReference type="STRING" id="121845.A0A1S3D4J6"/>
<evidence type="ECO:0000256" key="8">
    <source>
        <dbReference type="PIRSR" id="PIRSR624869-3"/>
    </source>
</evidence>
<dbReference type="GO" id="GO:0046872">
    <property type="term" value="F:metal ion binding"/>
    <property type="evidence" value="ECO:0007669"/>
    <property type="project" value="UniProtKB-KW"/>
</dbReference>
<dbReference type="GO" id="GO:0005524">
    <property type="term" value="F:ATP binding"/>
    <property type="evidence" value="ECO:0007669"/>
    <property type="project" value="UniProtKB-KW"/>
</dbReference>
<keyword evidence="8" id="KW-0479">Metal-binding</keyword>
<dbReference type="InterPro" id="IPR024869">
    <property type="entry name" value="FAM20"/>
</dbReference>
<comment type="similarity">
    <text evidence="2">Belongs to the FAM20 family.</text>
</comment>
<organism evidence="12 13">
    <name type="scientific">Diaphorina citri</name>
    <name type="common">Asian citrus psyllid</name>
    <dbReference type="NCBI Taxonomy" id="121845"/>
    <lineage>
        <taxon>Eukaryota</taxon>
        <taxon>Metazoa</taxon>
        <taxon>Ecdysozoa</taxon>
        <taxon>Arthropoda</taxon>
        <taxon>Hexapoda</taxon>
        <taxon>Insecta</taxon>
        <taxon>Pterygota</taxon>
        <taxon>Neoptera</taxon>
        <taxon>Paraneoptera</taxon>
        <taxon>Hemiptera</taxon>
        <taxon>Sternorrhyncha</taxon>
        <taxon>Psylloidea</taxon>
        <taxon>Psyllidae</taxon>
        <taxon>Diaphorininae</taxon>
        <taxon>Diaphorina</taxon>
    </lineage>
</organism>
<feature type="domain" description="FAM20 C-terminal" evidence="11">
    <location>
        <begin position="352"/>
        <end position="563"/>
    </location>
</feature>
<protein>
    <submittedName>
        <fullName evidence="13">Extracellular serine/threonine protein CG31145</fullName>
    </submittedName>
</protein>
<keyword evidence="3" id="KW-0333">Golgi apparatus</keyword>
<feature type="binding site" evidence="7">
    <location>
        <position position="477"/>
    </location>
    <ligand>
        <name>ATP</name>
        <dbReference type="ChEBI" id="CHEBI:30616"/>
    </ligand>
</feature>
<evidence type="ECO:0000256" key="6">
    <source>
        <dbReference type="PIRSR" id="PIRSR624869-1"/>
    </source>
</evidence>
<dbReference type="GO" id="GO:0004674">
    <property type="term" value="F:protein serine/threonine kinase activity"/>
    <property type="evidence" value="ECO:0007669"/>
    <property type="project" value="TreeGrafter"/>
</dbReference>
<feature type="binding site" evidence="7">
    <location>
        <position position="269"/>
    </location>
    <ligand>
        <name>ATP</name>
        <dbReference type="ChEBI" id="CHEBI:30616"/>
    </ligand>
</feature>
<keyword evidence="10" id="KW-1133">Transmembrane helix</keyword>
<evidence type="ECO:0000256" key="10">
    <source>
        <dbReference type="SAM" id="Phobius"/>
    </source>
</evidence>
<dbReference type="RefSeq" id="XP_008474273.1">
    <property type="nucleotide sequence ID" value="XM_008476051.3"/>
</dbReference>
<evidence type="ECO:0000256" key="1">
    <source>
        <dbReference type="ARBA" id="ARBA00004555"/>
    </source>
</evidence>
<dbReference type="PANTHER" id="PTHR12450">
    <property type="entry name" value="DENTIN MATRIX PROTEIN 4 PROTEIN FAM20"/>
    <property type="match status" value="1"/>
</dbReference>
<dbReference type="InterPro" id="IPR009581">
    <property type="entry name" value="FAM20_C"/>
</dbReference>
<gene>
    <name evidence="13" type="primary">LOC103511332</name>
</gene>
<keyword evidence="4" id="KW-1015">Disulfide bond</keyword>
<dbReference type="GeneID" id="103511332"/>
<feature type="active site" evidence="6">
    <location>
        <position position="457"/>
    </location>
</feature>